<dbReference type="PANTHER" id="PTHR38479">
    <property type="entry name" value="LMO0824 PROTEIN"/>
    <property type="match status" value="1"/>
</dbReference>
<protein>
    <submittedName>
        <fullName evidence="1">Winged helix DNA-binding domain-containing protein</fullName>
    </submittedName>
</protein>
<reference evidence="1" key="1">
    <citation type="submission" date="2018-01" db="EMBL/GenBank/DDBJ databases">
        <title>Genomic characterization of Leptospira inadai serogroup Lyme isolated from captured rat in Brazil and comparative analysis with human reference strain.</title>
        <authorList>
            <person name="Moreno L.Z."/>
            <person name="Loureiro A.P."/>
            <person name="Miraglia F."/>
            <person name="Kremer F.S."/>
            <person name="Eslabao M.R."/>
            <person name="Dellagostin O.A."/>
            <person name="Lilenbaum W."/>
            <person name="Moreno A.M."/>
        </authorList>
    </citation>
    <scope>NUCLEOTIDE SEQUENCE [LARGE SCALE GENOMIC DNA]</scope>
    <source>
        <strain evidence="1">M34/99</strain>
    </source>
</reference>
<keyword evidence="1" id="KW-0238">DNA-binding</keyword>
<evidence type="ECO:0000313" key="2">
    <source>
        <dbReference type="Proteomes" id="UP000094669"/>
    </source>
</evidence>
<sequence length="348" mass="39918">MNISMHRLYRQEISRKRFKKVEDVTSWMGALQAQDRSQAKLAIRLRGEGIQDADVETAILKKKIVRTWSLRGTLHFLFADDAYSILALLGTRMISKLASQHRNLELDASIFKKSNAILSKVLRNGKQLIRKELFAEFENKGISTKGIRGSHLLYYAALTGLICQGPMKDKQETFVLFQEWIPKRKDPDREEALGMLAKRYFTSHGPATVQDFAWWTGLALNEARQGLAIVQSDLSKVRIHDQDYWSSSFEFEKDIANRRIYLLPGFDEFLLGYEDRSFCVPVQFKSRVASSNGLFYPIILLDGQVIGTWKCILKKGASLIETDLFVPLDKTVVSALENEVERYQDSYF</sequence>
<comment type="caution">
    <text evidence="1">The sequence shown here is derived from an EMBL/GenBank/DDBJ whole genome shotgun (WGS) entry which is preliminary data.</text>
</comment>
<accession>A0ABX4YGK4</accession>
<dbReference type="InterPro" id="IPR009351">
    <property type="entry name" value="AlkZ-like"/>
</dbReference>
<dbReference type="Proteomes" id="UP000094669">
    <property type="component" value="Unassembled WGS sequence"/>
</dbReference>
<gene>
    <name evidence="1" type="ORF">BES34_013585</name>
</gene>
<dbReference type="RefSeq" id="WP_010413147.1">
    <property type="nucleotide sequence ID" value="NZ_MCRM02000014.1"/>
</dbReference>
<proteinExistence type="predicted"/>
<dbReference type="EMBL" id="MCRM02000014">
    <property type="protein sequence ID" value="PNV74393.1"/>
    <property type="molecule type" value="Genomic_DNA"/>
</dbReference>
<dbReference type="Pfam" id="PF06224">
    <property type="entry name" value="AlkZ-like"/>
    <property type="match status" value="1"/>
</dbReference>
<evidence type="ECO:0000313" key="1">
    <source>
        <dbReference type="EMBL" id="PNV74393.1"/>
    </source>
</evidence>
<name>A0ABX4YGK4_9LEPT</name>
<dbReference type="GO" id="GO:0003677">
    <property type="term" value="F:DNA binding"/>
    <property type="evidence" value="ECO:0007669"/>
    <property type="project" value="UniProtKB-KW"/>
</dbReference>
<dbReference type="PANTHER" id="PTHR38479:SF2">
    <property type="entry name" value="WINGED HELIX DNA-BINDING DOMAIN-CONTAINING PROTEIN"/>
    <property type="match status" value="1"/>
</dbReference>
<organism evidence="1 2">
    <name type="scientific">Leptospira inadai serovar Lyme</name>
    <dbReference type="NCBI Taxonomy" id="293084"/>
    <lineage>
        <taxon>Bacteria</taxon>
        <taxon>Pseudomonadati</taxon>
        <taxon>Spirochaetota</taxon>
        <taxon>Spirochaetia</taxon>
        <taxon>Leptospirales</taxon>
        <taxon>Leptospiraceae</taxon>
        <taxon>Leptospira</taxon>
    </lineage>
</organism>
<keyword evidence="2" id="KW-1185">Reference proteome</keyword>